<dbReference type="KEGG" id="vg:22277027"/>
<accession>A0A068EPA6</accession>
<evidence type="ECO:0000313" key="1">
    <source>
        <dbReference type="EMBL" id="AID50519.1"/>
    </source>
</evidence>
<name>A0A068EPA6_9CAUD</name>
<proteinExistence type="predicted"/>
<dbReference type="RefSeq" id="YP_009099128.1">
    <property type="nucleotide sequence ID" value="NC_025423.1"/>
</dbReference>
<sequence>MPLLPANTEEYSCDGLGKSKFRGWLSMEEKKALGERIFDFSIRGLVILYFIKAAVEVFG</sequence>
<dbReference type="Proteomes" id="UP000027382">
    <property type="component" value="Segment"/>
</dbReference>
<organism evidence="1 2">
    <name type="scientific">Bacillus phage CP-51</name>
    <dbReference type="NCBI Taxonomy" id="1391188"/>
    <lineage>
        <taxon>Viruses</taxon>
        <taxon>Duplodnaviria</taxon>
        <taxon>Heunggongvirae</taxon>
        <taxon>Uroviricota</taxon>
        <taxon>Caudoviricetes</taxon>
        <taxon>Herelleviridae</taxon>
        <taxon>Spounavirinae</taxon>
        <taxon>Siminovitchvirus</taxon>
        <taxon>Siminovitchvirus CP51</taxon>
    </lineage>
</organism>
<evidence type="ECO:0000313" key="2">
    <source>
        <dbReference type="Proteomes" id="UP000027382"/>
    </source>
</evidence>
<protein>
    <submittedName>
        <fullName evidence="1">Uncharacterized protein</fullName>
    </submittedName>
</protein>
<reference evidence="1" key="1">
    <citation type="journal article" date="2014" name="Virology">
        <title>The odd one out: Bacillus ACT bacteriophage CP-51 exhibits unusual properties compared to related Spounavirinae W.Ph. and Bastille.</title>
        <authorList>
            <person name="Klumpp J."/>
            <person name="Schmuki M."/>
            <person name="Sozhamannan S."/>
            <person name="Beyer W."/>
            <person name="Fouts D.E."/>
            <person name="Bernbach V."/>
            <person name="Calendar R."/>
            <person name="Loessner M.J."/>
        </authorList>
    </citation>
    <scope>NUCLEOTIDE SEQUENCE [LARGE SCALE GENOMIC DNA]</scope>
</reference>
<dbReference type="OrthoDB" id="35963at10239"/>
<dbReference type="GeneID" id="22277027"/>
<keyword evidence="2" id="KW-1185">Reference proteome</keyword>
<dbReference type="EMBL" id="KF554508">
    <property type="protein sequence ID" value="AID50519.1"/>
    <property type="molecule type" value="Genomic_DNA"/>
</dbReference>